<name>A0A2V4BDM7_9PSEU</name>
<feature type="compositionally biased region" description="Basic and acidic residues" evidence="3">
    <location>
        <begin position="108"/>
        <end position="119"/>
    </location>
</feature>
<dbReference type="PANTHER" id="PTHR37042">
    <property type="entry name" value="OUTER MEMBRANE PROTEIN RV1973"/>
    <property type="match status" value="1"/>
</dbReference>
<evidence type="ECO:0000256" key="1">
    <source>
        <dbReference type="ARBA" id="ARBA00004370"/>
    </source>
</evidence>
<feature type="region of interest" description="Disordered" evidence="3">
    <location>
        <begin position="1"/>
        <end position="122"/>
    </location>
</feature>
<dbReference type="Proteomes" id="UP000249915">
    <property type="component" value="Unassembled WGS sequence"/>
</dbReference>
<dbReference type="RefSeq" id="WP_112280212.1">
    <property type="nucleotide sequence ID" value="NZ_MASW01000001.1"/>
</dbReference>
<evidence type="ECO:0000256" key="3">
    <source>
        <dbReference type="SAM" id="MobiDB-lite"/>
    </source>
</evidence>
<evidence type="ECO:0000313" key="6">
    <source>
        <dbReference type="Proteomes" id="UP000249915"/>
    </source>
</evidence>
<keyword evidence="4" id="KW-0812">Transmembrane</keyword>
<protein>
    <submittedName>
        <fullName evidence="5">Uncharacterized protein</fullName>
    </submittedName>
</protein>
<accession>A0A2V4BDM7</accession>
<evidence type="ECO:0000313" key="5">
    <source>
        <dbReference type="EMBL" id="PXY32169.1"/>
    </source>
</evidence>
<evidence type="ECO:0000256" key="2">
    <source>
        <dbReference type="ARBA" id="ARBA00023136"/>
    </source>
</evidence>
<feature type="transmembrane region" description="Helical" evidence="4">
    <location>
        <begin position="127"/>
        <end position="147"/>
    </location>
</feature>
<sequence length="317" mass="33821">MPPSRRIPGASEPSRRPRVAGLRKPAGPSVRPARPRPEPQEPEETPEVTETAEPETASAEPVEEAEQAEQAGEPADEPAAPKPGPRRKARDTGTPKPESEDDLAEATPSERTERQDGARGRGAGRGYAAVAVLLVLAVVFSGLAVLFKYRHSEVSAATDNTALIDVAATAQVKDAMSSAAERLFSIDYNDIGKTEKAADELLVNDEVRKTYDALMSDVRKRAPEQKIVVTVKATRSAVVALEDDRAKVMVYIDQTATRTQDNQTSAGSAALWFITEKRDDQWKVTNMDTYTAGQPAPTPAPGRQAPPASGTGGSAGN</sequence>
<feature type="compositionally biased region" description="Acidic residues" evidence="3">
    <location>
        <begin position="40"/>
        <end position="53"/>
    </location>
</feature>
<comment type="caution">
    <text evidence="5">The sequence shown here is derived from an EMBL/GenBank/DDBJ whole genome shotgun (WGS) entry which is preliminary data.</text>
</comment>
<dbReference type="EMBL" id="MASW01000001">
    <property type="protein sequence ID" value="PXY32169.1"/>
    <property type="molecule type" value="Genomic_DNA"/>
</dbReference>
<proteinExistence type="predicted"/>
<dbReference type="GO" id="GO:0016020">
    <property type="term" value="C:membrane"/>
    <property type="evidence" value="ECO:0007669"/>
    <property type="project" value="UniProtKB-SubCell"/>
</dbReference>
<dbReference type="AlphaFoldDB" id="A0A2V4BDM7"/>
<feature type="compositionally biased region" description="Low complexity" evidence="3">
    <location>
        <begin position="291"/>
        <end position="309"/>
    </location>
</feature>
<evidence type="ECO:0000256" key="4">
    <source>
        <dbReference type="SAM" id="Phobius"/>
    </source>
</evidence>
<dbReference type="PANTHER" id="PTHR37042:SF4">
    <property type="entry name" value="OUTER MEMBRANE PROTEIN RV1973"/>
    <property type="match status" value="1"/>
</dbReference>
<reference evidence="5 6" key="1">
    <citation type="submission" date="2016-07" db="EMBL/GenBank/DDBJ databases">
        <title>Draft genome sequence of Prauserella muralis DSM 45305, isolated from a mould-covered wall in an indoor environment.</title>
        <authorList>
            <person name="Ruckert C."/>
            <person name="Albersmeier A."/>
            <person name="Jiang C.-L."/>
            <person name="Jiang Y."/>
            <person name="Kalinowski J."/>
            <person name="Schneider O."/>
            <person name="Winkler A."/>
            <person name="Zotchev S.B."/>
        </authorList>
    </citation>
    <scope>NUCLEOTIDE SEQUENCE [LARGE SCALE GENOMIC DNA]</scope>
    <source>
        <strain evidence="5 6">DSM 45305</strain>
    </source>
</reference>
<dbReference type="OrthoDB" id="5192320at2"/>
<comment type="subcellular location">
    <subcellularLocation>
        <location evidence="1">Membrane</location>
    </subcellularLocation>
</comment>
<keyword evidence="4" id="KW-1133">Transmembrane helix</keyword>
<keyword evidence="6" id="KW-1185">Reference proteome</keyword>
<keyword evidence="2 4" id="KW-0472">Membrane</keyword>
<feature type="region of interest" description="Disordered" evidence="3">
    <location>
        <begin position="288"/>
        <end position="317"/>
    </location>
</feature>
<organism evidence="5 6">
    <name type="scientific">Prauserella muralis</name>
    <dbReference type="NCBI Taxonomy" id="588067"/>
    <lineage>
        <taxon>Bacteria</taxon>
        <taxon>Bacillati</taxon>
        <taxon>Actinomycetota</taxon>
        <taxon>Actinomycetes</taxon>
        <taxon>Pseudonocardiales</taxon>
        <taxon>Pseudonocardiaceae</taxon>
        <taxon>Prauserella</taxon>
    </lineage>
</organism>
<gene>
    <name evidence="5" type="ORF">BAY60_07720</name>
</gene>